<evidence type="ECO:0000313" key="2">
    <source>
        <dbReference type="EMBL" id="OCW57213.1"/>
    </source>
</evidence>
<name>A0A1C1YUH1_9HYPH</name>
<keyword evidence="1" id="KW-1133">Transmembrane helix</keyword>
<dbReference type="EMBL" id="LQZT01000021">
    <property type="protein sequence ID" value="OCW57213.1"/>
    <property type="molecule type" value="Genomic_DNA"/>
</dbReference>
<evidence type="ECO:0008006" key="4">
    <source>
        <dbReference type="Google" id="ProtNLM"/>
    </source>
</evidence>
<keyword evidence="1" id="KW-0472">Membrane</keyword>
<gene>
    <name evidence="2" type="ORF">AWJ14_11535</name>
</gene>
<comment type="caution">
    <text evidence="2">The sequence shown here is derived from an EMBL/GenBank/DDBJ whole genome shotgun (WGS) entry which is preliminary data.</text>
</comment>
<dbReference type="RefSeq" id="WP_066179680.1">
    <property type="nucleotide sequence ID" value="NZ_LQZT01000021.1"/>
</dbReference>
<dbReference type="Proteomes" id="UP000094795">
    <property type="component" value="Unassembled WGS sequence"/>
</dbReference>
<keyword evidence="1" id="KW-0812">Transmembrane</keyword>
<evidence type="ECO:0000256" key="1">
    <source>
        <dbReference type="SAM" id="Phobius"/>
    </source>
</evidence>
<feature type="transmembrane region" description="Helical" evidence="1">
    <location>
        <begin position="6"/>
        <end position="25"/>
    </location>
</feature>
<feature type="transmembrane region" description="Helical" evidence="1">
    <location>
        <begin position="32"/>
        <end position="54"/>
    </location>
</feature>
<proteinExistence type="predicted"/>
<dbReference type="AlphaFoldDB" id="A0A1C1YUH1"/>
<organism evidence="2 3">
    <name type="scientific">Hoeflea olei</name>
    <dbReference type="NCBI Taxonomy" id="1480615"/>
    <lineage>
        <taxon>Bacteria</taxon>
        <taxon>Pseudomonadati</taxon>
        <taxon>Pseudomonadota</taxon>
        <taxon>Alphaproteobacteria</taxon>
        <taxon>Hyphomicrobiales</taxon>
        <taxon>Rhizobiaceae</taxon>
        <taxon>Hoeflea</taxon>
    </lineage>
</organism>
<dbReference type="OrthoDB" id="8397278at2"/>
<keyword evidence="3" id="KW-1185">Reference proteome</keyword>
<protein>
    <recommendedName>
        <fullName evidence="4">CTP synthetase</fullName>
    </recommendedName>
</protein>
<accession>A0A1C1YUH1</accession>
<reference evidence="2 3" key="1">
    <citation type="submission" date="2015-12" db="EMBL/GenBank/DDBJ databases">
        <authorList>
            <person name="Shamseldin A."/>
            <person name="Moawad H."/>
            <person name="Abd El-Rahim W.M."/>
            <person name="Sadowsky M.J."/>
        </authorList>
    </citation>
    <scope>NUCLEOTIDE SEQUENCE [LARGE SCALE GENOMIC DNA]</scope>
    <source>
        <strain evidence="2 3">JC234</strain>
    </source>
</reference>
<sequence length="67" mass="6830">MLKLAAIVYIMIGTTLAGVFVVAALSMGRMEAMTIAMAALAGAIVALPVAWGVAAKLDRAIRPTQAS</sequence>
<dbReference type="STRING" id="1480615.AWJ14_11535"/>
<evidence type="ECO:0000313" key="3">
    <source>
        <dbReference type="Proteomes" id="UP000094795"/>
    </source>
</evidence>